<dbReference type="PANTHER" id="PTHR36838">
    <property type="entry name" value="AUXIN EFFLUX CARRIER FAMILY PROTEIN"/>
    <property type="match status" value="1"/>
</dbReference>
<feature type="transmembrane region" description="Helical" evidence="7">
    <location>
        <begin position="227"/>
        <end position="249"/>
    </location>
</feature>
<protein>
    <recommendedName>
        <fullName evidence="10">Auxin efflux carrier</fullName>
    </recommendedName>
</protein>
<dbReference type="PANTHER" id="PTHR36838:SF3">
    <property type="entry name" value="TRANSPORTER AUXIN EFFLUX CARRIER EC FAMILY"/>
    <property type="match status" value="1"/>
</dbReference>
<keyword evidence="3" id="KW-1003">Cell membrane</keyword>
<feature type="transmembrane region" description="Helical" evidence="7">
    <location>
        <begin position="287"/>
        <end position="307"/>
    </location>
</feature>
<evidence type="ECO:0000256" key="2">
    <source>
        <dbReference type="ARBA" id="ARBA00022448"/>
    </source>
</evidence>
<evidence type="ECO:0008006" key="10">
    <source>
        <dbReference type="Google" id="ProtNLM"/>
    </source>
</evidence>
<dbReference type="InterPro" id="IPR004776">
    <property type="entry name" value="Mem_transp_PIN-like"/>
</dbReference>
<keyword evidence="4 7" id="KW-0812">Transmembrane</keyword>
<dbReference type="STRING" id="1508404.JMA_07010"/>
<evidence type="ECO:0000313" key="8">
    <source>
        <dbReference type="EMBL" id="AJD90018.1"/>
    </source>
</evidence>
<dbReference type="GO" id="GO:0055085">
    <property type="term" value="P:transmembrane transport"/>
    <property type="evidence" value="ECO:0007669"/>
    <property type="project" value="InterPro"/>
</dbReference>
<feature type="transmembrane region" description="Helical" evidence="7">
    <location>
        <begin position="129"/>
        <end position="151"/>
    </location>
</feature>
<keyword evidence="2" id="KW-0813">Transport</keyword>
<dbReference type="OrthoDB" id="401182at2"/>
<keyword evidence="9" id="KW-1185">Reference proteome</keyword>
<keyword evidence="5 7" id="KW-1133">Transmembrane helix</keyword>
<dbReference type="KEGG" id="jeo:JMA_07010"/>
<reference evidence="8 9" key="1">
    <citation type="submission" date="2014-08" db="EMBL/GenBank/DDBJ databases">
        <title>Complete genome of a marine bacteria Jeotgalibacillus malaysiensis.</title>
        <authorList>
            <person name="Yaakop A.S."/>
            <person name="Chan K.-G."/>
            <person name="Goh K.M."/>
        </authorList>
    </citation>
    <scope>NUCLEOTIDE SEQUENCE [LARGE SCALE GENOMIC DNA]</scope>
    <source>
        <strain evidence="8 9">D5</strain>
    </source>
</reference>
<feature type="transmembrane region" description="Helical" evidence="7">
    <location>
        <begin position="163"/>
        <end position="183"/>
    </location>
</feature>
<dbReference type="EMBL" id="CP009416">
    <property type="protein sequence ID" value="AJD90018.1"/>
    <property type="molecule type" value="Genomic_DNA"/>
</dbReference>
<evidence type="ECO:0000313" key="9">
    <source>
        <dbReference type="Proteomes" id="UP000031449"/>
    </source>
</evidence>
<dbReference type="Pfam" id="PF03547">
    <property type="entry name" value="Mem_trans"/>
    <property type="match status" value="1"/>
</dbReference>
<dbReference type="Proteomes" id="UP000031449">
    <property type="component" value="Chromosome"/>
</dbReference>
<feature type="transmembrane region" description="Helical" evidence="7">
    <location>
        <begin position="37"/>
        <end position="57"/>
    </location>
</feature>
<keyword evidence="6 7" id="KW-0472">Membrane</keyword>
<evidence type="ECO:0000256" key="1">
    <source>
        <dbReference type="ARBA" id="ARBA00004141"/>
    </source>
</evidence>
<evidence type="ECO:0000256" key="5">
    <source>
        <dbReference type="ARBA" id="ARBA00022989"/>
    </source>
</evidence>
<dbReference type="HOGENOM" id="CLU_056175_1_1_9"/>
<name>A0A0B5ANA7_9BACL</name>
<comment type="subcellular location">
    <subcellularLocation>
        <location evidence="1">Membrane</location>
        <topology evidence="1">Multi-pass membrane protein</topology>
    </subcellularLocation>
</comment>
<organism evidence="8 9">
    <name type="scientific">Jeotgalibacillus malaysiensis</name>
    <dbReference type="NCBI Taxonomy" id="1508404"/>
    <lineage>
        <taxon>Bacteria</taxon>
        <taxon>Bacillati</taxon>
        <taxon>Bacillota</taxon>
        <taxon>Bacilli</taxon>
        <taxon>Bacillales</taxon>
        <taxon>Caryophanaceae</taxon>
        <taxon>Jeotgalibacillus</taxon>
    </lineage>
</organism>
<dbReference type="GO" id="GO:0016020">
    <property type="term" value="C:membrane"/>
    <property type="evidence" value="ECO:0007669"/>
    <property type="project" value="UniProtKB-SubCell"/>
</dbReference>
<feature type="transmembrane region" description="Helical" evidence="7">
    <location>
        <begin position="255"/>
        <end position="275"/>
    </location>
</feature>
<dbReference type="AlphaFoldDB" id="A0A0B5ANA7"/>
<feature type="transmembrane region" description="Helical" evidence="7">
    <location>
        <begin position="69"/>
        <end position="92"/>
    </location>
</feature>
<feature type="transmembrane region" description="Helical" evidence="7">
    <location>
        <begin position="104"/>
        <end position="123"/>
    </location>
</feature>
<accession>A0A0B5ANA7</accession>
<sequence length="308" mass="32910">MDIQTVVSTIIVMGLMIATGSLFALRVNVTGEVKSVLILLILNIAVPAVILNGVFSVDLTGDALAEAGLIFGISIVYHIGALIFVKILTVLLKIRSMFGKKMMILGALGNTGFLGIPLAATIFGPAGGFLAAIFDAGLSLTVYTVVIYLLQAEGKFHISQLKAVINMPVLSIVIGIIVALSGFRPPGMMIQFVEMLAALAAPMAMLYVGMLLPPLIKRGKKVLFPMLWFPVTVRLLVIPLIVMTVLSVFSFTGWTAQLIVLQTAMPAAMITAVLFSKFTSEEETAIVTIFASTLLSLITIPFIAWLLI</sequence>
<evidence type="ECO:0000256" key="6">
    <source>
        <dbReference type="ARBA" id="ARBA00023136"/>
    </source>
</evidence>
<feature type="transmembrane region" description="Helical" evidence="7">
    <location>
        <begin position="6"/>
        <end position="25"/>
    </location>
</feature>
<dbReference type="BioCyc" id="JESP1508404:G14D9-9918-MONOMER"/>
<proteinExistence type="predicted"/>
<evidence type="ECO:0000256" key="3">
    <source>
        <dbReference type="ARBA" id="ARBA00022475"/>
    </source>
</evidence>
<evidence type="ECO:0000256" key="7">
    <source>
        <dbReference type="SAM" id="Phobius"/>
    </source>
</evidence>
<evidence type="ECO:0000256" key="4">
    <source>
        <dbReference type="ARBA" id="ARBA00022692"/>
    </source>
</evidence>
<gene>
    <name evidence="8" type="ORF">JMA_07010</name>
</gene>
<feature type="transmembrane region" description="Helical" evidence="7">
    <location>
        <begin position="195"/>
        <end position="215"/>
    </location>
</feature>